<accession>A0ABP0M7J9</accession>
<gene>
    <name evidence="2" type="ORF">CCMP2556_LOCUS24424</name>
</gene>
<protein>
    <recommendedName>
        <fullName evidence="1">DUF4116 domain-containing protein</fullName>
    </recommendedName>
</protein>
<organism evidence="2 3">
    <name type="scientific">Durusdinium trenchii</name>
    <dbReference type="NCBI Taxonomy" id="1381693"/>
    <lineage>
        <taxon>Eukaryota</taxon>
        <taxon>Sar</taxon>
        <taxon>Alveolata</taxon>
        <taxon>Dinophyceae</taxon>
        <taxon>Suessiales</taxon>
        <taxon>Symbiodiniaceae</taxon>
        <taxon>Durusdinium</taxon>
    </lineage>
</organism>
<feature type="domain" description="DUF4116" evidence="1">
    <location>
        <begin position="209"/>
        <end position="254"/>
    </location>
</feature>
<dbReference type="EMBL" id="CAXAMN010016002">
    <property type="protein sequence ID" value="CAK9047153.1"/>
    <property type="molecule type" value="Genomic_DNA"/>
</dbReference>
<dbReference type="Proteomes" id="UP001642484">
    <property type="component" value="Unassembled WGS sequence"/>
</dbReference>
<keyword evidence="3" id="KW-1185">Reference proteome</keyword>
<sequence length="344" mass="37406">MAEAGDDILSGMTFRFYLRHHGGVEALVESSVRTEAQSSNLKVLDLAWNALHGEAAEALLEGVYENNKAADARHSGGLRLCEVAVQHFRRLHDIVPLGEATTLDLKLAIQARLAVPRKEQRLTAGQLLLHDGLRLANIAAEVVDEDDILQICLLRLDGARPGMVEGLASGWLALQDLSEELRGDKELVLAAVSANGWCLEFASFLLRGDRDVAMAAVQSDAAALEFVSESLKRDRGVVLAAAQRNGWALAFAPDLQADKEIVLAAVASNPLSLQFASEAGRSPLLARWDEFLFSLTVTHVEFRQELRSDPQVVLKAVSLKGCALRFAAPHLRRDSKALRTGDHS</sequence>
<evidence type="ECO:0000313" key="2">
    <source>
        <dbReference type="EMBL" id="CAK9047153.1"/>
    </source>
</evidence>
<reference evidence="2 3" key="1">
    <citation type="submission" date="2024-02" db="EMBL/GenBank/DDBJ databases">
        <authorList>
            <person name="Chen Y."/>
            <person name="Shah S."/>
            <person name="Dougan E. K."/>
            <person name="Thang M."/>
            <person name="Chan C."/>
        </authorList>
    </citation>
    <scope>NUCLEOTIDE SEQUENCE [LARGE SCALE GENOMIC DNA]</scope>
</reference>
<dbReference type="InterPro" id="IPR025197">
    <property type="entry name" value="DUF4116"/>
</dbReference>
<evidence type="ECO:0000313" key="3">
    <source>
        <dbReference type="Proteomes" id="UP001642484"/>
    </source>
</evidence>
<evidence type="ECO:0000259" key="1">
    <source>
        <dbReference type="Pfam" id="PF13475"/>
    </source>
</evidence>
<feature type="domain" description="DUF4116" evidence="1">
    <location>
        <begin position="172"/>
        <end position="207"/>
    </location>
</feature>
<name>A0ABP0M7J9_9DINO</name>
<dbReference type="Pfam" id="PF13475">
    <property type="entry name" value="DUF4116"/>
    <property type="match status" value="2"/>
</dbReference>
<proteinExistence type="predicted"/>
<comment type="caution">
    <text evidence="2">The sequence shown here is derived from an EMBL/GenBank/DDBJ whole genome shotgun (WGS) entry which is preliminary data.</text>
</comment>